<dbReference type="Pfam" id="PF07690">
    <property type="entry name" value="MFS_1"/>
    <property type="match status" value="1"/>
</dbReference>
<evidence type="ECO:0000313" key="7">
    <source>
        <dbReference type="Proteomes" id="UP001651050"/>
    </source>
</evidence>
<protein>
    <recommendedName>
        <fullName evidence="8">MFS transporter</fullName>
    </recommendedName>
</protein>
<feature type="transmembrane region" description="Helical" evidence="5">
    <location>
        <begin position="168"/>
        <end position="192"/>
    </location>
</feature>
<keyword evidence="2 5" id="KW-0812">Transmembrane</keyword>
<feature type="transmembrane region" description="Helical" evidence="5">
    <location>
        <begin position="350"/>
        <end position="369"/>
    </location>
</feature>
<keyword evidence="7" id="KW-1185">Reference proteome</keyword>
<dbReference type="InterPro" id="IPR051788">
    <property type="entry name" value="MFS_Transporter"/>
</dbReference>
<reference evidence="6 7" key="1">
    <citation type="submission" date="2022-02" db="EMBL/GenBank/DDBJ databases">
        <title>The car tank lid bacteriome: a reservoir of bacteria with potential in bioremediation of fuel.</title>
        <authorList>
            <person name="Vidal-Verdu A."/>
            <person name="Gomez-Martinez D."/>
            <person name="Latorre-Perez A."/>
            <person name="Pereto J."/>
            <person name="Porcar M."/>
        </authorList>
    </citation>
    <scope>NUCLEOTIDE SEQUENCE [LARGE SCALE GENOMIC DNA]</scope>
    <source>
        <strain evidence="6 7">4D.3</strain>
    </source>
</reference>
<organism evidence="6 7">
    <name type="scientific">Isoptericola peretonis</name>
    <dbReference type="NCBI Taxonomy" id="2918523"/>
    <lineage>
        <taxon>Bacteria</taxon>
        <taxon>Bacillati</taxon>
        <taxon>Actinomycetota</taxon>
        <taxon>Actinomycetes</taxon>
        <taxon>Micrococcales</taxon>
        <taxon>Promicromonosporaceae</taxon>
        <taxon>Isoptericola</taxon>
    </lineage>
</organism>
<keyword evidence="3 5" id="KW-1133">Transmembrane helix</keyword>
<evidence type="ECO:0008006" key="8">
    <source>
        <dbReference type="Google" id="ProtNLM"/>
    </source>
</evidence>
<gene>
    <name evidence="6" type="ORF">M1843_12685</name>
</gene>
<evidence type="ECO:0000256" key="3">
    <source>
        <dbReference type="ARBA" id="ARBA00022989"/>
    </source>
</evidence>
<feature type="transmembrane region" description="Helical" evidence="5">
    <location>
        <begin position="213"/>
        <end position="233"/>
    </location>
</feature>
<evidence type="ECO:0000256" key="1">
    <source>
        <dbReference type="ARBA" id="ARBA00004141"/>
    </source>
</evidence>
<sequence length="403" mass="39260">MPSPHALPRRRARSALAPAAYAAFGAFGVFWGAWGAALPAIRAQAGLSEGQLGTALLFVGVGALPAMSVTGRLLDRLGLRTTGVLLALLGGAGVAVGLWARDGVSAIACILVVGAASGAADVAINTLAGHAEHHDGQPVLTRAHGAFSLAVVASSLGTGALLSRALTLPVVLAVVALAVVVLAGAAGILTGPPRSVPAAGAADSTGAVRPRALGARAVVALVVLGSVGALALATENAHQSWGAVLLTDVFAASPGMAALAPAAFAGAAALARLTLAPLSRSHPVALLLLGGTVAGGGSVLLALAPGIPAALAGLAIAAAGTATLFPTLLSHSLREVAPHQRGRATSTITATAYLGFLLGPAYVGLVAGAVDLRAAILGVAAVALVFVATAAPASRWGRRTLDR</sequence>
<comment type="subcellular location">
    <subcellularLocation>
        <location evidence="1">Membrane</location>
        <topology evidence="1">Multi-pass membrane protein</topology>
    </subcellularLocation>
</comment>
<keyword evidence="4 5" id="KW-0472">Membrane</keyword>
<feature type="transmembrane region" description="Helical" evidence="5">
    <location>
        <begin position="310"/>
        <end position="329"/>
    </location>
</feature>
<name>A0ABT0J518_9MICO</name>
<dbReference type="RefSeq" id="WP_416344439.1">
    <property type="nucleotide sequence ID" value="NZ_JALQCY010000003.1"/>
</dbReference>
<dbReference type="InterPro" id="IPR011701">
    <property type="entry name" value="MFS"/>
</dbReference>
<feature type="transmembrane region" description="Helical" evidence="5">
    <location>
        <begin position="253"/>
        <end position="273"/>
    </location>
</feature>
<evidence type="ECO:0000313" key="6">
    <source>
        <dbReference type="EMBL" id="MCK9794603.1"/>
    </source>
</evidence>
<dbReference type="InterPro" id="IPR036259">
    <property type="entry name" value="MFS_trans_sf"/>
</dbReference>
<feature type="transmembrane region" description="Helical" evidence="5">
    <location>
        <begin position="285"/>
        <end position="304"/>
    </location>
</feature>
<dbReference type="SUPFAM" id="SSF103473">
    <property type="entry name" value="MFS general substrate transporter"/>
    <property type="match status" value="1"/>
</dbReference>
<feature type="transmembrane region" description="Helical" evidence="5">
    <location>
        <begin position="81"/>
        <end position="99"/>
    </location>
</feature>
<evidence type="ECO:0000256" key="2">
    <source>
        <dbReference type="ARBA" id="ARBA00022692"/>
    </source>
</evidence>
<dbReference type="EMBL" id="JALQCY010000003">
    <property type="protein sequence ID" value="MCK9794603.1"/>
    <property type="molecule type" value="Genomic_DNA"/>
</dbReference>
<dbReference type="Proteomes" id="UP001651050">
    <property type="component" value="Unassembled WGS sequence"/>
</dbReference>
<comment type="caution">
    <text evidence="6">The sequence shown here is derived from an EMBL/GenBank/DDBJ whole genome shotgun (WGS) entry which is preliminary data.</text>
</comment>
<feature type="transmembrane region" description="Helical" evidence="5">
    <location>
        <begin position="105"/>
        <end position="127"/>
    </location>
</feature>
<evidence type="ECO:0000256" key="5">
    <source>
        <dbReference type="SAM" id="Phobius"/>
    </source>
</evidence>
<dbReference type="PANTHER" id="PTHR23514">
    <property type="entry name" value="BYPASS OF STOP CODON PROTEIN 6"/>
    <property type="match status" value="1"/>
</dbReference>
<proteinExistence type="predicted"/>
<dbReference type="PANTHER" id="PTHR23514:SF13">
    <property type="entry name" value="INNER MEMBRANE PROTEIN YBJJ"/>
    <property type="match status" value="1"/>
</dbReference>
<feature type="transmembrane region" description="Helical" evidence="5">
    <location>
        <begin position="12"/>
        <end position="34"/>
    </location>
</feature>
<dbReference type="Gene3D" id="1.20.1250.20">
    <property type="entry name" value="MFS general substrate transporter like domains"/>
    <property type="match status" value="2"/>
</dbReference>
<feature type="transmembrane region" description="Helical" evidence="5">
    <location>
        <begin position="375"/>
        <end position="393"/>
    </location>
</feature>
<evidence type="ECO:0000256" key="4">
    <source>
        <dbReference type="ARBA" id="ARBA00023136"/>
    </source>
</evidence>
<feature type="transmembrane region" description="Helical" evidence="5">
    <location>
        <begin position="54"/>
        <end position="74"/>
    </location>
</feature>
<accession>A0ABT0J518</accession>